<gene>
    <name evidence="1" type="ORF">E2C01_003154</name>
</gene>
<protein>
    <submittedName>
        <fullName evidence="1">Uncharacterized protein</fullName>
    </submittedName>
</protein>
<organism evidence="1 2">
    <name type="scientific">Portunus trituberculatus</name>
    <name type="common">Swimming crab</name>
    <name type="synonym">Neptunus trituberculatus</name>
    <dbReference type="NCBI Taxonomy" id="210409"/>
    <lineage>
        <taxon>Eukaryota</taxon>
        <taxon>Metazoa</taxon>
        <taxon>Ecdysozoa</taxon>
        <taxon>Arthropoda</taxon>
        <taxon>Crustacea</taxon>
        <taxon>Multicrustacea</taxon>
        <taxon>Malacostraca</taxon>
        <taxon>Eumalacostraca</taxon>
        <taxon>Eucarida</taxon>
        <taxon>Decapoda</taxon>
        <taxon>Pleocyemata</taxon>
        <taxon>Brachyura</taxon>
        <taxon>Eubrachyura</taxon>
        <taxon>Portunoidea</taxon>
        <taxon>Portunidae</taxon>
        <taxon>Portuninae</taxon>
        <taxon>Portunus</taxon>
    </lineage>
</organism>
<evidence type="ECO:0000313" key="2">
    <source>
        <dbReference type="Proteomes" id="UP000324222"/>
    </source>
</evidence>
<sequence length="106" mass="11228">MGCLPRVGVARAPSTLTTLTDHFPPLPHPQCTAEATPPNLSPQLSLPHCRLSSYPYITLSPPSTPLTHLISSDLALLALAECSGFREQLVGGDKSSSVPPYIPLTL</sequence>
<dbReference type="Proteomes" id="UP000324222">
    <property type="component" value="Unassembled WGS sequence"/>
</dbReference>
<dbReference type="AlphaFoldDB" id="A0A5B7CLM2"/>
<keyword evidence="2" id="KW-1185">Reference proteome</keyword>
<accession>A0A5B7CLM2</accession>
<proteinExistence type="predicted"/>
<dbReference type="EMBL" id="VSRR010000121">
    <property type="protein sequence ID" value="MPC10517.1"/>
    <property type="molecule type" value="Genomic_DNA"/>
</dbReference>
<evidence type="ECO:0000313" key="1">
    <source>
        <dbReference type="EMBL" id="MPC10517.1"/>
    </source>
</evidence>
<reference evidence="1 2" key="1">
    <citation type="submission" date="2019-05" db="EMBL/GenBank/DDBJ databases">
        <title>Another draft genome of Portunus trituberculatus and its Hox gene families provides insights of decapod evolution.</title>
        <authorList>
            <person name="Jeong J.-H."/>
            <person name="Song I."/>
            <person name="Kim S."/>
            <person name="Choi T."/>
            <person name="Kim D."/>
            <person name="Ryu S."/>
            <person name="Kim W."/>
        </authorList>
    </citation>
    <scope>NUCLEOTIDE SEQUENCE [LARGE SCALE GENOMIC DNA]</scope>
    <source>
        <tissue evidence="1">Muscle</tissue>
    </source>
</reference>
<name>A0A5B7CLM2_PORTR</name>
<comment type="caution">
    <text evidence="1">The sequence shown here is derived from an EMBL/GenBank/DDBJ whole genome shotgun (WGS) entry which is preliminary data.</text>
</comment>